<dbReference type="GO" id="GO:0005739">
    <property type="term" value="C:mitochondrion"/>
    <property type="evidence" value="ECO:0007669"/>
    <property type="project" value="UniProtKB-SubCell"/>
</dbReference>
<feature type="region of interest" description="Disordered" evidence="16">
    <location>
        <begin position="1018"/>
        <end position="1160"/>
    </location>
</feature>
<evidence type="ECO:0000256" key="7">
    <source>
        <dbReference type="ARBA" id="ARBA00022884"/>
    </source>
</evidence>
<keyword evidence="10" id="KW-0496">Mitochondrion</keyword>
<comment type="similarity">
    <text evidence="13">Belongs to the PUF3 family.</text>
</comment>
<evidence type="ECO:0000256" key="16">
    <source>
        <dbReference type="SAM" id="MobiDB-lite"/>
    </source>
</evidence>
<evidence type="ECO:0000256" key="8">
    <source>
        <dbReference type="ARBA" id="ARBA00022989"/>
    </source>
</evidence>
<feature type="transmembrane region" description="Helical" evidence="17">
    <location>
        <begin position="1348"/>
        <end position="1370"/>
    </location>
</feature>
<organism evidence="19 20">
    <name type="scientific">Botryosphaeria dothidea</name>
    <dbReference type="NCBI Taxonomy" id="55169"/>
    <lineage>
        <taxon>Eukaryota</taxon>
        <taxon>Fungi</taxon>
        <taxon>Dikarya</taxon>
        <taxon>Ascomycota</taxon>
        <taxon>Pezizomycotina</taxon>
        <taxon>Dothideomycetes</taxon>
        <taxon>Dothideomycetes incertae sedis</taxon>
        <taxon>Botryosphaeriales</taxon>
        <taxon>Botryosphaeriaceae</taxon>
        <taxon>Botryosphaeria</taxon>
    </lineage>
</organism>
<feature type="compositionally biased region" description="Low complexity" evidence="16">
    <location>
        <begin position="1091"/>
        <end position="1112"/>
    </location>
</feature>
<feature type="compositionally biased region" description="Gly residues" evidence="16">
    <location>
        <begin position="1058"/>
        <end position="1069"/>
    </location>
</feature>
<dbReference type="PROSITE" id="PS50302">
    <property type="entry name" value="PUM"/>
    <property type="match status" value="8"/>
</dbReference>
<dbReference type="FunFam" id="1.25.10.10:FF:000004">
    <property type="entry name" value="Pumilio homolog 1 isoform 2"/>
    <property type="match status" value="1"/>
</dbReference>
<accession>A0A8H4INR3</accession>
<comment type="caution">
    <text evidence="19">The sequence shown here is derived from an EMBL/GenBank/DDBJ whole genome shotgun (WGS) entry which is preliminary data.</text>
</comment>
<dbReference type="GO" id="GO:0003730">
    <property type="term" value="F:mRNA 3'-UTR binding"/>
    <property type="evidence" value="ECO:0007669"/>
    <property type="project" value="TreeGrafter"/>
</dbReference>
<dbReference type="PANTHER" id="PTHR12537">
    <property type="entry name" value="RNA BINDING PROTEIN PUMILIO-RELATED"/>
    <property type="match status" value="1"/>
</dbReference>
<feature type="compositionally biased region" description="Basic and acidic residues" evidence="16">
    <location>
        <begin position="1070"/>
        <end position="1090"/>
    </location>
</feature>
<feature type="compositionally biased region" description="Low complexity" evidence="16">
    <location>
        <begin position="938"/>
        <end position="961"/>
    </location>
</feature>
<feature type="compositionally biased region" description="Low complexity" evidence="16">
    <location>
        <begin position="261"/>
        <end position="279"/>
    </location>
</feature>
<evidence type="ECO:0000256" key="6">
    <source>
        <dbReference type="ARBA" id="ARBA00022737"/>
    </source>
</evidence>
<feature type="repeat" description="Pumilio" evidence="15">
    <location>
        <begin position="703"/>
        <end position="738"/>
    </location>
</feature>
<evidence type="ECO:0000256" key="3">
    <source>
        <dbReference type="ARBA" id="ARBA00004496"/>
    </source>
</evidence>
<keyword evidence="6" id="KW-0677">Repeat</keyword>
<evidence type="ECO:0000256" key="13">
    <source>
        <dbReference type="ARBA" id="ARBA00060736"/>
    </source>
</evidence>
<dbReference type="InterPro" id="IPR011989">
    <property type="entry name" value="ARM-like"/>
</dbReference>
<evidence type="ECO:0000256" key="14">
    <source>
        <dbReference type="ARBA" id="ARBA00081811"/>
    </source>
</evidence>
<feature type="compositionally biased region" description="Polar residues" evidence="16">
    <location>
        <begin position="131"/>
        <end position="140"/>
    </location>
</feature>
<feature type="repeat" description="Pumilio" evidence="15">
    <location>
        <begin position="775"/>
        <end position="811"/>
    </location>
</feature>
<feature type="region of interest" description="Disordered" evidence="16">
    <location>
        <begin position="1389"/>
        <end position="1414"/>
    </location>
</feature>
<dbReference type="InterPro" id="IPR001313">
    <property type="entry name" value="Pumilio_RNA-bd_rpt"/>
</dbReference>
<feature type="domain" description="PUM-HD" evidence="18">
    <location>
        <begin position="538"/>
        <end position="879"/>
    </location>
</feature>
<dbReference type="Gene3D" id="1.25.10.10">
    <property type="entry name" value="Leucine-rich Repeat Variant"/>
    <property type="match status" value="1"/>
</dbReference>
<feature type="compositionally biased region" description="Basic and acidic residues" evidence="16">
    <location>
        <begin position="245"/>
        <end position="260"/>
    </location>
</feature>
<feature type="compositionally biased region" description="Polar residues" evidence="16">
    <location>
        <begin position="60"/>
        <end position="70"/>
    </location>
</feature>
<dbReference type="Gene3D" id="1.20.5.340">
    <property type="match status" value="1"/>
</dbReference>
<dbReference type="Pfam" id="PF00806">
    <property type="entry name" value="PUF"/>
    <property type="match status" value="8"/>
</dbReference>
<feature type="compositionally biased region" description="Polar residues" evidence="16">
    <location>
        <begin position="149"/>
        <end position="161"/>
    </location>
</feature>
<comment type="subcellular location">
    <subcellularLocation>
        <location evidence="3">Cytoplasm</location>
    </subcellularLocation>
    <subcellularLocation>
        <location evidence="2">Membrane</location>
    </subcellularLocation>
    <subcellularLocation>
        <location evidence="1">Mitochondrion</location>
    </subcellularLocation>
</comment>
<feature type="region of interest" description="Disordered" evidence="16">
    <location>
        <begin position="245"/>
        <end position="322"/>
    </location>
</feature>
<name>A0A8H4INR3_9PEZI</name>
<gene>
    <name evidence="19" type="ORF">GTA08_BOTSDO08249</name>
</gene>
<evidence type="ECO:0000256" key="15">
    <source>
        <dbReference type="PROSITE-ProRule" id="PRU00317"/>
    </source>
</evidence>
<dbReference type="CDD" id="cd07920">
    <property type="entry name" value="Pumilio"/>
    <property type="match status" value="1"/>
</dbReference>
<dbReference type="Pfam" id="PF07798">
    <property type="entry name" value="CCDC90-like"/>
    <property type="match status" value="1"/>
</dbReference>
<evidence type="ECO:0000256" key="17">
    <source>
        <dbReference type="SAM" id="Phobius"/>
    </source>
</evidence>
<sequence length="1441" mass="156451">MVSGMVSRQSTFPMQSKVGLARARHPPASHVGSSSQPQAMPSRLTDFGAVRSPEDERAPGTSSLPQNNYTNGANGWRGGNIWGNGTLGSGFASRERADFPAISAGSRANVGLENGSFRALLPEEIEGKTGSGSLVASSESDPWGPRRTTPWNPTDSAAQPISSQRRASSVSPVSQVQASQQAYVDPAQSRAYPMSRASIAGQGLGSKAVNLPANYASRRATEDGYVDLARLVELEQRQRSTDLRWTDAPHLHSPTEDRRSVANSEYFSSSSAAQSRSGSLPPSRHGSDPVQYPQPGDAFNRFSSNRGHTTSLSQTNGRYNERTDSVASDVMSSFARISMDNKAIDQPMSLHKPSFSTPSGAGQFGHSSSFSRATIGDIPQSILGSEDISAGSFTPDGYPSQYDQSFPYRNYQLGNRGAMTPNGEFRPSYYSAGGTPPVYDHLYPSRSTQNGRQQHDGHPALLERKLRGVQQEQQAFIHPGYQQMLAAQYPRPFDAYGFPMHMGGIAPGIPMHIPSMPGMIQQLEPPKGPRQDESGTGLRSAMLDEFKHNSRSKRYELKDIYDYICEFSGDQHGSRFIQQKLETANSDEKERVFKEIQPNAMQLMTDVFGNYVIQKFFEHGDQSQKRILASKMKGHVLTLSLQMYGCRVVQKALEHVLVDQQADMVKELDNNVLRCVKDQNGNHVIQKAIERVPAQHIQFIIDAFIGHVSSLSVHGYGCRVIQRMLEHCEEPARRSILSELHACAPTLIPDQYGNYVTQHIIEHGALEDRAAIIDIVKNQLLAFAKHKFASNVVEKCLVFGSDDERREIMLKICEKAERGESTLVVLIKDGYGNYVIQKLLDTLNATDYVAFLEYLQPEMAKAKKTLSGKQVQAVGASADDQRKLANQIEKVEKKMHRFDKFELVPDSVQRNSVSPTSLNTQPSIPETPKSTTTDDKSTQPSSPNSGGTNSPSAARASKAARITPSARPAAPPEHANDVQHQEHVDAALDLPVSAIHTPLPHLRGKRILFRLLSAPSISPRGETQIDETGAVSIDLPPGPVQRYGTANEPVPPPQASSGSGGAGGSGGDGAKPKKVDDTNKAESGKADKAKSSAAAKAGALSAAAGATEASSEQPQHQGPVQDHNAPPKAVSPTIFETSSQGAAPNSPPKPSPAAVNNGTETESNPLEAVLRMPPPSSRTVHLTTPRYVHHFDTWSLVKQLAASGFSEEQSVTLMKAIRAQLNDNMDLARAGLVGKSDVENETYLFRAACSELRTEVGNNRKAENERMSTQRNQLQHEVDILGQRMGQDTSHLKEEVKGMFDDRKMAVRMEQKTMESKIQELNYKITVALNSDARSEVEGLRWIITRRAVTALVVVAVAILATLRFSSYMTRTQAQERKNMPKDGVVAAAAAKQEAAQDNQRTTSSGNTGMQSNGNMDAGTGVWAEGAGDGVIVSEGGVSLG</sequence>
<feature type="compositionally biased region" description="Polar residues" evidence="16">
    <location>
        <begin position="1398"/>
        <end position="1414"/>
    </location>
</feature>
<evidence type="ECO:0000313" key="19">
    <source>
        <dbReference type="EMBL" id="KAF4303667.1"/>
    </source>
</evidence>
<evidence type="ECO:0000259" key="18">
    <source>
        <dbReference type="PROSITE" id="PS50303"/>
    </source>
</evidence>
<dbReference type="InterPro" id="IPR016024">
    <property type="entry name" value="ARM-type_fold"/>
</dbReference>
<dbReference type="InterPro" id="IPR033133">
    <property type="entry name" value="PUM-HD"/>
</dbReference>
<dbReference type="GO" id="GO:0000288">
    <property type="term" value="P:nuclear-transcribed mRNA catabolic process, deadenylation-dependent decay"/>
    <property type="evidence" value="ECO:0007669"/>
    <property type="project" value="TreeGrafter"/>
</dbReference>
<feature type="compositionally biased region" description="Polar residues" evidence="16">
    <location>
        <begin position="909"/>
        <end position="924"/>
    </location>
</feature>
<comment type="function">
    <text evidence="12">RNA-binding nucleolar protein required for pre-rRNA processing. Involved in production of 18S rRNA and assembly of small ribosomal subunit.</text>
</comment>
<dbReference type="OrthoDB" id="668540at2759"/>
<evidence type="ECO:0000256" key="11">
    <source>
        <dbReference type="ARBA" id="ARBA00023136"/>
    </source>
</evidence>
<keyword evidence="5 17" id="KW-0812">Transmembrane</keyword>
<feature type="compositionally biased region" description="Polar residues" evidence="16">
    <location>
        <begin position="1"/>
        <end position="14"/>
    </location>
</feature>
<reference evidence="19" key="1">
    <citation type="submission" date="2020-04" db="EMBL/GenBank/DDBJ databases">
        <title>Genome Assembly and Annotation of Botryosphaeria dothidea sdau 11-99, a Latent Pathogen of Apple Fruit Ring Rot in China.</title>
        <authorList>
            <person name="Yu C."/>
            <person name="Diao Y."/>
            <person name="Lu Q."/>
            <person name="Zhao J."/>
            <person name="Cui S."/>
            <person name="Peng C."/>
            <person name="He B."/>
            <person name="Liu H."/>
        </authorList>
    </citation>
    <scope>NUCLEOTIDE SEQUENCE [LARGE SCALE GENOMIC DNA]</scope>
    <source>
        <strain evidence="19">Sdau11-99</strain>
    </source>
</reference>
<evidence type="ECO:0000256" key="4">
    <source>
        <dbReference type="ARBA" id="ARBA00022490"/>
    </source>
</evidence>
<evidence type="ECO:0000256" key="10">
    <source>
        <dbReference type="ARBA" id="ARBA00023128"/>
    </source>
</evidence>
<feature type="region of interest" description="Disordered" evidence="16">
    <location>
        <begin position="1"/>
        <end position="73"/>
    </location>
</feature>
<dbReference type="SMART" id="SM00025">
    <property type="entry name" value="Pumilio"/>
    <property type="match status" value="8"/>
</dbReference>
<evidence type="ECO:0000256" key="2">
    <source>
        <dbReference type="ARBA" id="ARBA00004370"/>
    </source>
</evidence>
<evidence type="ECO:0000256" key="1">
    <source>
        <dbReference type="ARBA" id="ARBA00004173"/>
    </source>
</evidence>
<dbReference type="EMBL" id="WWBZ02000051">
    <property type="protein sequence ID" value="KAF4303667.1"/>
    <property type="molecule type" value="Genomic_DNA"/>
</dbReference>
<keyword evidence="9" id="KW-0175">Coiled coil</keyword>
<evidence type="ECO:0000256" key="5">
    <source>
        <dbReference type="ARBA" id="ARBA00022692"/>
    </source>
</evidence>
<feature type="compositionally biased region" description="Polar residues" evidence="16">
    <location>
        <begin position="301"/>
        <end position="318"/>
    </location>
</feature>
<feature type="repeat" description="Pumilio" evidence="15">
    <location>
        <begin position="595"/>
        <end position="630"/>
    </location>
</feature>
<evidence type="ECO:0000256" key="9">
    <source>
        <dbReference type="ARBA" id="ARBA00023054"/>
    </source>
</evidence>
<keyword evidence="20" id="KW-1185">Reference proteome</keyword>
<dbReference type="GO" id="GO:0016020">
    <property type="term" value="C:membrane"/>
    <property type="evidence" value="ECO:0007669"/>
    <property type="project" value="UniProtKB-SubCell"/>
</dbReference>
<evidence type="ECO:0000256" key="12">
    <source>
        <dbReference type="ARBA" id="ARBA00024893"/>
    </source>
</evidence>
<keyword evidence="7" id="KW-0694">RNA-binding</keyword>
<feature type="repeat" description="Pumilio" evidence="15">
    <location>
        <begin position="559"/>
        <end position="594"/>
    </location>
</feature>
<proteinExistence type="inferred from homology"/>
<dbReference type="PROSITE" id="PS50303">
    <property type="entry name" value="PUM_HD"/>
    <property type="match status" value="1"/>
</dbReference>
<keyword evidence="11 17" id="KW-0472">Membrane</keyword>
<feature type="region of interest" description="Disordered" evidence="16">
    <location>
        <begin position="128"/>
        <end position="182"/>
    </location>
</feature>
<dbReference type="InterPro" id="IPR024461">
    <property type="entry name" value="CCDC90-like"/>
</dbReference>
<dbReference type="PANTHER" id="PTHR12537:SF12">
    <property type="entry name" value="MATERNAL PROTEIN PUMILIO"/>
    <property type="match status" value="1"/>
</dbReference>
<protein>
    <recommendedName>
        <fullName evidence="14">Pumilio homology domain family member 3</fullName>
    </recommendedName>
</protein>
<feature type="region of interest" description="Disordered" evidence="16">
    <location>
        <begin position="909"/>
        <end position="980"/>
    </location>
</feature>
<feature type="repeat" description="Pumilio" evidence="15">
    <location>
        <begin position="817"/>
        <end position="853"/>
    </location>
</feature>
<feature type="compositionally biased region" description="Low complexity" evidence="16">
    <location>
        <begin position="162"/>
        <end position="182"/>
    </location>
</feature>
<dbReference type="SUPFAM" id="SSF48371">
    <property type="entry name" value="ARM repeat"/>
    <property type="match status" value="1"/>
</dbReference>
<feature type="repeat" description="Pumilio" evidence="15">
    <location>
        <begin position="739"/>
        <end position="774"/>
    </location>
</feature>
<evidence type="ECO:0000313" key="20">
    <source>
        <dbReference type="Proteomes" id="UP000572817"/>
    </source>
</evidence>
<keyword evidence="4" id="KW-0963">Cytoplasm</keyword>
<feature type="repeat" description="Pumilio" evidence="15">
    <location>
        <begin position="631"/>
        <end position="666"/>
    </location>
</feature>
<feature type="repeat" description="Pumilio" evidence="15">
    <location>
        <begin position="667"/>
        <end position="702"/>
    </location>
</feature>
<dbReference type="InterPro" id="IPR033712">
    <property type="entry name" value="Pumilio_RNA-bd"/>
</dbReference>
<dbReference type="Proteomes" id="UP000572817">
    <property type="component" value="Unassembled WGS sequence"/>
</dbReference>
<keyword evidence="8 17" id="KW-1133">Transmembrane helix</keyword>